<dbReference type="EMBL" id="KN122620">
    <property type="protein sequence ID" value="KFO29260.1"/>
    <property type="molecule type" value="Genomic_DNA"/>
</dbReference>
<evidence type="ECO:0000313" key="2">
    <source>
        <dbReference type="Proteomes" id="UP000028990"/>
    </source>
</evidence>
<organism evidence="1 2">
    <name type="scientific">Fukomys damarensis</name>
    <name type="common">Damaraland mole rat</name>
    <name type="synonym">Cryptomys damarensis</name>
    <dbReference type="NCBI Taxonomy" id="885580"/>
    <lineage>
        <taxon>Eukaryota</taxon>
        <taxon>Metazoa</taxon>
        <taxon>Chordata</taxon>
        <taxon>Craniata</taxon>
        <taxon>Vertebrata</taxon>
        <taxon>Euteleostomi</taxon>
        <taxon>Mammalia</taxon>
        <taxon>Eutheria</taxon>
        <taxon>Euarchontoglires</taxon>
        <taxon>Glires</taxon>
        <taxon>Rodentia</taxon>
        <taxon>Hystricomorpha</taxon>
        <taxon>Bathyergidae</taxon>
        <taxon>Fukomys</taxon>
    </lineage>
</organism>
<protein>
    <submittedName>
        <fullName evidence="1">Uncharacterized protein</fullName>
    </submittedName>
</protein>
<name>A0A091DG88_FUKDA</name>
<reference evidence="1 2" key="1">
    <citation type="submission" date="2013-11" db="EMBL/GenBank/DDBJ databases">
        <title>The Damaraland mole rat (Fukomys damarensis) genome and evolution of African mole rats.</title>
        <authorList>
            <person name="Gladyshev V.N."/>
            <person name="Fang X."/>
        </authorList>
    </citation>
    <scope>NUCLEOTIDE SEQUENCE [LARGE SCALE GENOMIC DNA]</scope>
    <source>
        <tissue evidence="1">Liver</tissue>
    </source>
</reference>
<dbReference type="AlphaFoldDB" id="A0A091DG88"/>
<keyword evidence="2" id="KW-1185">Reference proteome</keyword>
<sequence>MGTTDAATGTILIEGIVVLRVTETASAVSGAAGAALAYEISKTMGVVTNGAIAVVIAGIAASEEALRRGNASEDLVVAEQ</sequence>
<gene>
    <name evidence="1" type="ORF">H920_09403</name>
</gene>
<dbReference type="Proteomes" id="UP000028990">
    <property type="component" value="Unassembled WGS sequence"/>
</dbReference>
<accession>A0A091DG88</accession>
<evidence type="ECO:0000313" key="1">
    <source>
        <dbReference type="EMBL" id="KFO29260.1"/>
    </source>
</evidence>
<proteinExistence type="predicted"/>